<dbReference type="PROSITE" id="PS00135">
    <property type="entry name" value="TRYPSIN_SER"/>
    <property type="match status" value="1"/>
</dbReference>
<protein>
    <recommendedName>
        <fullName evidence="4">Peptidase S1 domain-containing protein</fullName>
    </recommendedName>
</protein>
<dbReference type="AlphaFoldDB" id="A0A7S4JVE1"/>
<proteinExistence type="predicted"/>
<name>A0A7S4JVE1_9STRA</name>
<feature type="compositionally biased region" description="Pro residues" evidence="3">
    <location>
        <begin position="167"/>
        <end position="180"/>
    </location>
</feature>
<dbReference type="InterPro" id="IPR033116">
    <property type="entry name" value="TRYPSIN_SER"/>
</dbReference>
<organism evidence="5">
    <name type="scientific">Odontella aurita</name>
    <dbReference type="NCBI Taxonomy" id="265563"/>
    <lineage>
        <taxon>Eukaryota</taxon>
        <taxon>Sar</taxon>
        <taxon>Stramenopiles</taxon>
        <taxon>Ochrophyta</taxon>
        <taxon>Bacillariophyta</taxon>
        <taxon>Mediophyceae</taxon>
        <taxon>Biddulphiophycidae</taxon>
        <taxon>Eupodiscales</taxon>
        <taxon>Odontellaceae</taxon>
        <taxon>Odontella</taxon>
    </lineage>
</organism>
<evidence type="ECO:0000256" key="3">
    <source>
        <dbReference type="SAM" id="MobiDB-lite"/>
    </source>
</evidence>
<reference evidence="5" key="1">
    <citation type="submission" date="2021-01" db="EMBL/GenBank/DDBJ databases">
        <authorList>
            <person name="Corre E."/>
            <person name="Pelletier E."/>
            <person name="Niang G."/>
            <person name="Scheremetjew M."/>
            <person name="Finn R."/>
            <person name="Kale V."/>
            <person name="Holt S."/>
            <person name="Cochrane G."/>
            <person name="Meng A."/>
            <person name="Brown T."/>
            <person name="Cohen L."/>
        </authorList>
    </citation>
    <scope>NUCLEOTIDE SEQUENCE</scope>
    <source>
        <strain evidence="5">Isolate 1302-5</strain>
    </source>
</reference>
<feature type="compositionally biased region" description="Acidic residues" evidence="3">
    <location>
        <begin position="185"/>
        <end position="198"/>
    </location>
</feature>
<evidence type="ECO:0000259" key="4">
    <source>
        <dbReference type="Pfam" id="PF00089"/>
    </source>
</evidence>
<feature type="region of interest" description="Disordered" evidence="3">
    <location>
        <begin position="105"/>
        <end position="198"/>
    </location>
</feature>
<dbReference type="EMBL" id="HBKQ01049949">
    <property type="protein sequence ID" value="CAE2275309.1"/>
    <property type="molecule type" value="Transcribed_RNA"/>
</dbReference>
<evidence type="ECO:0000256" key="1">
    <source>
        <dbReference type="ARBA" id="ARBA00023026"/>
    </source>
</evidence>
<feature type="domain" description="Peptidase S1" evidence="4">
    <location>
        <begin position="1"/>
        <end position="80"/>
    </location>
</feature>
<dbReference type="Pfam" id="PF00089">
    <property type="entry name" value="Trypsin"/>
    <property type="match status" value="1"/>
</dbReference>
<dbReference type="InterPro" id="IPR043504">
    <property type="entry name" value="Peptidase_S1_PA_chymotrypsin"/>
</dbReference>
<evidence type="ECO:0000313" key="5">
    <source>
        <dbReference type="EMBL" id="CAE2275309.1"/>
    </source>
</evidence>
<dbReference type="Gene3D" id="2.40.10.10">
    <property type="entry name" value="Trypsin-like serine proteases"/>
    <property type="match status" value="1"/>
</dbReference>
<sequence>MFCAGQYDYDQPETSTCGGDSGGPLYSLDDRRNAEIIAPHLPPGQVKEVQVGITSWGRKACEGGVENPSVFAKVSTMVEWFGPMVCNYFEYGRDRPTWCNVCSGGGVNEQRPPPRWCEEVKEPQDDDEGDGNNGGPSKEGRFGAAGGSINNVVNPPSGKIDAIQEDVPPPAPAPPAPAPAPTAAEPEEEEEDEEEDEE</sequence>
<dbReference type="GO" id="GO:0006508">
    <property type="term" value="P:proteolysis"/>
    <property type="evidence" value="ECO:0007669"/>
    <property type="project" value="InterPro"/>
</dbReference>
<keyword evidence="2" id="KW-1015">Disulfide bond</keyword>
<dbReference type="InterPro" id="IPR051487">
    <property type="entry name" value="Ser/Thr_Proteases_Immune/Dev"/>
</dbReference>
<dbReference type="GO" id="GO:0004252">
    <property type="term" value="F:serine-type endopeptidase activity"/>
    <property type="evidence" value="ECO:0007669"/>
    <property type="project" value="InterPro"/>
</dbReference>
<dbReference type="PANTHER" id="PTHR24256">
    <property type="entry name" value="TRYPTASE-RELATED"/>
    <property type="match status" value="1"/>
</dbReference>
<gene>
    <name evidence="5" type="ORF">OAUR00152_LOCUS34455</name>
</gene>
<dbReference type="InterPro" id="IPR001254">
    <property type="entry name" value="Trypsin_dom"/>
</dbReference>
<keyword evidence="1" id="KW-0843">Virulence</keyword>
<evidence type="ECO:0000256" key="2">
    <source>
        <dbReference type="ARBA" id="ARBA00023157"/>
    </source>
</evidence>
<dbReference type="InterPro" id="IPR009003">
    <property type="entry name" value="Peptidase_S1_PA"/>
</dbReference>
<accession>A0A7S4JVE1</accession>
<dbReference type="SUPFAM" id="SSF50494">
    <property type="entry name" value="Trypsin-like serine proteases"/>
    <property type="match status" value="1"/>
</dbReference>